<dbReference type="AlphaFoldDB" id="A0A0D8HDL7"/>
<evidence type="ECO:0000313" key="2">
    <source>
        <dbReference type="EMBL" id="KJF16055.1"/>
    </source>
</evidence>
<sequence>MAQGKRPPKILLWLLGLVVLLVQMGFIASYAGALHSPSPKNIKVDLVAPPAVAKAIVHDFAANNLLSLQVASNVNIATDRLKSDKTSGALIISPSNGELLVASGAGPSVVPVLTTAFGAVVTSLHLKLTVSDVAPLRATNSNGLVEFYLVIGQIVGAYLFAVVLGLFGGMTPNTASKGLYRLLLLLIYSLASGFIGAFLVENLMGYLSGNYLEVALVGSLVVFGVGVFTASLQAAGGIIGTGVIIVLFVVLGNPSAGGPWPNVMLGNPWRTFGPYLPNGAGLDLIRRVVYFGGSGSLKDLIVLSSYLLAGLIIFAAMVVRGKPLVALDTENDDSIESE</sequence>
<name>A0A0D8HDL7_9ACTN</name>
<reference evidence="2 3" key="1">
    <citation type="submission" date="2015-01" db="EMBL/GenBank/DDBJ databases">
        <title>Draft genome of the acidophilic iron oxidizer Acidithrix ferrooxidans strain Py-F3.</title>
        <authorList>
            <person name="Poehlein A."/>
            <person name="Eisen S."/>
            <person name="Schloemann M."/>
            <person name="Johnson B.D."/>
            <person name="Daniel R."/>
            <person name="Muehling M."/>
        </authorList>
    </citation>
    <scope>NUCLEOTIDE SEQUENCE [LARGE SCALE GENOMIC DNA]</scope>
    <source>
        <strain evidence="2 3">Py-F3</strain>
    </source>
</reference>
<feature type="transmembrane region" description="Helical" evidence="1">
    <location>
        <begin position="300"/>
        <end position="319"/>
    </location>
</feature>
<accession>A0A0D8HDL7</accession>
<dbReference type="OrthoDB" id="3217869at2"/>
<protein>
    <recommendedName>
        <fullName evidence="4">ABC-2 family transporter protein</fullName>
    </recommendedName>
</protein>
<feature type="transmembrane region" description="Helical" evidence="1">
    <location>
        <begin position="179"/>
        <end position="199"/>
    </location>
</feature>
<comment type="caution">
    <text evidence="2">The sequence shown here is derived from an EMBL/GenBank/DDBJ whole genome shotgun (WGS) entry which is preliminary data.</text>
</comment>
<keyword evidence="1" id="KW-0472">Membrane</keyword>
<evidence type="ECO:0000313" key="3">
    <source>
        <dbReference type="Proteomes" id="UP000032360"/>
    </source>
</evidence>
<dbReference type="STRING" id="1280514.AXFE_30760"/>
<evidence type="ECO:0008006" key="4">
    <source>
        <dbReference type="Google" id="ProtNLM"/>
    </source>
</evidence>
<feature type="transmembrane region" description="Helical" evidence="1">
    <location>
        <begin position="211"/>
        <end position="230"/>
    </location>
</feature>
<proteinExistence type="predicted"/>
<keyword evidence="1" id="KW-0812">Transmembrane</keyword>
<feature type="transmembrane region" description="Helical" evidence="1">
    <location>
        <begin position="237"/>
        <end position="256"/>
    </location>
</feature>
<keyword evidence="1" id="KW-1133">Transmembrane helix</keyword>
<feature type="transmembrane region" description="Helical" evidence="1">
    <location>
        <begin position="147"/>
        <end position="167"/>
    </location>
</feature>
<dbReference type="RefSeq" id="WP_052606746.1">
    <property type="nucleotide sequence ID" value="NZ_JXYS01000101.1"/>
</dbReference>
<dbReference type="EMBL" id="JXYS01000101">
    <property type="protein sequence ID" value="KJF16055.1"/>
    <property type="molecule type" value="Genomic_DNA"/>
</dbReference>
<gene>
    <name evidence="2" type="ORF">AXFE_30760</name>
</gene>
<evidence type="ECO:0000256" key="1">
    <source>
        <dbReference type="SAM" id="Phobius"/>
    </source>
</evidence>
<keyword evidence="3" id="KW-1185">Reference proteome</keyword>
<dbReference type="Proteomes" id="UP000032360">
    <property type="component" value="Unassembled WGS sequence"/>
</dbReference>
<organism evidence="2 3">
    <name type="scientific">Acidithrix ferrooxidans</name>
    <dbReference type="NCBI Taxonomy" id="1280514"/>
    <lineage>
        <taxon>Bacteria</taxon>
        <taxon>Bacillati</taxon>
        <taxon>Actinomycetota</taxon>
        <taxon>Acidimicrobiia</taxon>
        <taxon>Acidimicrobiales</taxon>
        <taxon>Acidimicrobiaceae</taxon>
        <taxon>Acidithrix</taxon>
    </lineage>
</organism>